<organism evidence="1">
    <name type="scientific">Stegastes partitus</name>
    <name type="common">bicolor damselfish</name>
    <dbReference type="NCBI Taxonomy" id="144197"/>
    <lineage>
        <taxon>Eukaryota</taxon>
        <taxon>Metazoa</taxon>
        <taxon>Chordata</taxon>
        <taxon>Craniata</taxon>
        <taxon>Vertebrata</taxon>
        <taxon>Euteleostomi</taxon>
        <taxon>Actinopterygii</taxon>
        <taxon>Neopterygii</taxon>
        <taxon>Teleostei</taxon>
        <taxon>Neoteleostei</taxon>
        <taxon>Acanthomorphata</taxon>
        <taxon>Ovalentaria</taxon>
        <taxon>Pomacentridae</taxon>
        <taxon>Stegastes</taxon>
    </lineage>
</organism>
<evidence type="ECO:0000313" key="1">
    <source>
        <dbReference type="Ensembl" id="ENSSPAP00000003262.1"/>
    </source>
</evidence>
<proteinExistence type="predicted"/>
<name>A0A3B4ZNG7_9TELE</name>
<accession>A0A3B4ZNG7</accession>
<protein>
    <submittedName>
        <fullName evidence="1">Uncharacterized protein</fullName>
    </submittedName>
</protein>
<reference evidence="1" key="1">
    <citation type="submission" date="2023-09" db="UniProtKB">
        <authorList>
            <consortium name="Ensembl"/>
        </authorList>
    </citation>
    <scope>IDENTIFICATION</scope>
</reference>
<dbReference type="Ensembl" id="ENSSPAT00000003318.1">
    <property type="protein sequence ID" value="ENSSPAP00000003262.1"/>
    <property type="gene ID" value="ENSSPAG00000002480.1"/>
</dbReference>
<dbReference type="AlphaFoldDB" id="A0A3B4ZNG7"/>
<sequence length="80" mass="9341">LLEKCKHRAETMTHRTGHHFDDVIPRLTYSTTKHFTPINYQKLIARCIAQVTAITLKHSWKQGTELCRKDLPKNISKLNN</sequence>